<organism evidence="5 6">
    <name type="scientific">Spiribacter roseus</name>
    <dbReference type="NCBI Taxonomy" id="1855875"/>
    <lineage>
        <taxon>Bacteria</taxon>
        <taxon>Pseudomonadati</taxon>
        <taxon>Pseudomonadota</taxon>
        <taxon>Gammaproteobacteria</taxon>
        <taxon>Chromatiales</taxon>
        <taxon>Ectothiorhodospiraceae</taxon>
        <taxon>Spiribacter</taxon>
    </lineage>
</organism>
<feature type="signal peptide" evidence="3">
    <location>
        <begin position="1"/>
        <end position="24"/>
    </location>
</feature>
<keyword evidence="1 3" id="KW-0732">Signal</keyword>
<evidence type="ECO:0000313" key="5">
    <source>
        <dbReference type="EMBL" id="MEX0372412.1"/>
    </source>
</evidence>
<keyword evidence="2" id="KW-0186">Copper</keyword>
<name>A0ABV3RW54_9GAMM</name>
<keyword evidence="6" id="KW-1185">Reference proteome</keyword>
<dbReference type="EMBL" id="JBAKFG010000001">
    <property type="protein sequence ID" value="MEX0372412.1"/>
    <property type="molecule type" value="Genomic_DNA"/>
</dbReference>
<evidence type="ECO:0000259" key="4">
    <source>
        <dbReference type="Pfam" id="PF04234"/>
    </source>
</evidence>
<evidence type="ECO:0000256" key="3">
    <source>
        <dbReference type="SAM" id="SignalP"/>
    </source>
</evidence>
<dbReference type="SUPFAM" id="SSF81296">
    <property type="entry name" value="E set domains"/>
    <property type="match status" value="1"/>
</dbReference>
<reference evidence="5 6" key="1">
    <citation type="submission" date="2024-02" db="EMBL/GenBank/DDBJ databases">
        <title>New especies of Spiribacter isolated from saline water.</title>
        <authorList>
            <person name="Leon M.J."/>
            <person name="De La Haba R."/>
            <person name="Sanchez-Porro C."/>
            <person name="Ventosa A."/>
        </authorList>
    </citation>
    <scope>NUCLEOTIDE SEQUENCE [LARGE SCALE GENOMIC DNA]</scope>
    <source>
        <strain evidence="6">ag22IC6-196</strain>
    </source>
</reference>
<dbReference type="RefSeq" id="WP_159308930.1">
    <property type="nucleotide sequence ID" value="NZ_JBAKFE010000001.1"/>
</dbReference>
<accession>A0ABV3RW54</accession>
<dbReference type="Pfam" id="PF04234">
    <property type="entry name" value="CopC"/>
    <property type="match status" value="1"/>
</dbReference>
<evidence type="ECO:0000256" key="1">
    <source>
        <dbReference type="ARBA" id="ARBA00022729"/>
    </source>
</evidence>
<feature type="domain" description="CopC" evidence="4">
    <location>
        <begin position="25"/>
        <end position="117"/>
    </location>
</feature>
<dbReference type="InterPro" id="IPR007348">
    <property type="entry name" value="CopC_dom"/>
</dbReference>
<evidence type="ECO:0000256" key="2">
    <source>
        <dbReference type="ARBA" id="ARBA00023008"/>
    </source>
</evidence>
<dbReference type="Gene3D" id="2.60.40.1220">
    <property type="match status" value="1"/>
</dbReference>
<feature type="chain" id="PRO_5045650829" evidence="3">
    <location>
        <begin position="25"/>
        <end position="120"/>
    </location>
</feature>
<comment type="caution">
    <text evidence="5">The sequence shown here is derived from an EMBL/GenBank/DDBJ whole genome shotgun (WGS) entry which is preliminary data.</text>
</comment>
<protein>
    <submittedName>
        <fullName evidence="5">Copper resistance CopC family protein</fullName>
    </submittedName>
</protein>
<dbReference type="InterPro" id="IPR014755">
    <property type="entry name" value="Cu-Rt/internalin_Ig-like"/>
</dbReference>
<evidence type="ECO:0000313" key="6">
    <source>
        <dbReference type="Proteomes" id="UP001556636"/>
    </source>
</evidence>
<gene>
    <name evidence="5" type="ORF">V6X51_03065</name>
</gene>
<dbReference type="InterPro" id="IPR014756">
    <property type="entry name" value="Ig_E-set"/>
</dbReference>
<sequence>MRSLVLPLATLALLLSLAAGSVNAHSMVTSSTPADGATVGESPERIAVALSAPMRIVSVTLRAEDGTDYAVSAMAGRSASDRLVVEPPNLPAGDYTLEWRGLSGDGHTLSAALSFTVSER</sequence>
<dbReference type="Proteomes" id="UP001556636">
    <property type="component" value="Unassembled WGS sequence"/>
</dbReference>
<proteinExistence type="predicted"/>